<protein>
    <submittedName>
        <fullName evidence="2">Uncharacterized protein</fullName>
    </submittedName>
</protein>
<sequence length="75" mass="8222">MIRIGVAVHPRVQNIRQATHPHDGMADPAHQPLRISRKDIARGRDGGGGDVAGKEKSDLHGRAILCHMKTVKAWE</sequence>
<organism evidence="2 3">
    <name type="scientific">Novacetimonas hansenii</name>
    <name type="common">Komagataeibacter hansenii</name>
    <dbReference type="NCBI Taxonomy" id="436"/>
    <lineage>
        <taxon>Bacteria</taxon>
        <taxon>Pseudomonadati</taxon>
        <taxon>Pseudomonadota</taxon>
        <taxon>Alphaproteobacteria</taxon>
        <taxon>Acetobacterales</taxon>
        <taxon>Acetobacteraceae</taxon>
        <taxon>Novacetimonas</taxon>
    </lineage>
</organism>
<dbReference type="EMBL" id="BJNN01000043">
    <property type="protein sequence ID" value="GEC62765.1"/>
    <property type="molecule type" value="Genomic_DNA"/>
</dbReference>
<feature type="region of interest" description="Disordered" evidence="1">
    <location>
        <begin position="9"/>
        <end position="35"/>
    </location>
</feature>
<name>A0ABQ0SC31_NOVHA</name>
<gene>
    <name evidence="2" type="ORF">GHA01_06140</name>
</gene>
<comment type="caution">
    <text evidence="2">The sequence shown here is derived from an EMBL/GenBank/DDBJ whole genome shotgun (WGS) entry which is preliminary data.</text>
</comment>
<reference evidence="2 3" key="1">
    <citation type="submission" date="2019-06" db="EMBL/GenBank/DDBJ databases">
        <title>Whole genome shotgun sequence of Komagataeibacter hansenii NBRC 14820.</title>
        <authorList>
            <person name="Hosoyama A."/>
            <person name="Uohara A."/>
            <person name="Ohji S."/>
            <person name="Ichikawa N."/>
        </authorList>
    </citation>
    <scope>NUCLEOTIDE SEQUENCE [LARGE SCALE GENOMIC DNA]</scope>
    <source>
        <strain evidence="2 3">NBRC 14820</strain>
    </source>
</reference>
<evidence type="ECO:0000256" key="1">
    <source>
        <dbReference type="SAM" id="MobiDB-lite"/>
    </source>
</evidence>
<evidence type="ECO:0000313" key="3">
    <source>
        <dbReference type="Proteomes" id="UP000319478"/>
    </source>
</evidence>
<proteinExistence type="predicted"/>
<keyword evidence="3" id="KW-1185">Reference proteome</keyword>
<accession>A0ABQ0SC31</accession>
<dbReference type="Proteomes" id="UP000319478">
    <property type="component" value="Unassembled WGS sequence"/>
</dbReference>
<evidence type="ECO:0000313" key="2">
    <source>
        <dbReference type="EMBL" id="GEC62765.1"/>
    </source>
</evidence>